<dbReference type="KEGG" id="gtt:GUITHDRAFT_116600"/>
<dbReference type="PANTHER" id="PTHR21580:SF28">
    <property type="entry name" value="BOREALIN N-TERMINAL DOMAIN-CONTAINING PROTEIN-RELATED"/>
    <property type="match status" value="1"/>
</dbReference>
<reference evidence="3" key="3">
    <citation type="submission" date="2016-03" db="UniProtKB">
        <authorList>
            <consortium name="EnsemblProtists"/>
        </authorList>
    </citation>
    <scope>IDENTIFICATION</scope>
</reference>
<evidence type="ECO:0000313" key="3">
    <source>
        <dbReference type="EnsemblProtists" id="EKX37186"/>
    </source>
</evidence>
<dbReference type="EMBL" id="JH993062">
    <property type="protein sequence ID" value="EKX37186.1"/>
    <property type="molecule type" value="Genomic_DNA"/>
</dbReference>
<protein>
    <submittedName>
        <fullName evidence="2 3">Uncharacterized protein</fullName>
    </submittedName>
</protein>
<evidence type="ECO:0000313" key="2">
    <source>
        <dbReference type="EMBL" id="EKX37186.1"/>
    </source>
</evidence>
<name>L1ILQ3_GUITC</name>
<dbReference type="InterPro" id="IPR010736">
    <property type="entry name" value="SHIPPO-rpt"/>
</dbReference>
<accession>L1ILQ3</accession>
<organism evidence="2">
    <name type="scientific">Guillardia theta (strain CCMP2712)</name>
    <name type="common">Cryptophyte</name>
    <dbReference type="NCBI Taxonomy" id="905079"/>
    <lineage>
        <taxon>Eukaryota</taxon>
        <taxon>Cryptophyceae</taxon>
        <taxon>Pyrenomonadales</taxon>
        <taxon>Geminigeraceae</taxon>
        <taxon>Guillardia</taxon>
    </lineage>
</organism>
<feature type="region of interest" description="Disordered" evidence="1">
    <location>
        <begin position="233"/>
        <end position="267"/>
    </location>
</feature>
<dbReference type="OMA" id="KWIYRSA"/>
<keyword evidence="4" id="KW-1185">Reference proteome</keyword>
<evidence type="ECO:0000313" key="4">
    <source>
        <dbReference type="Proteomes" id="UP000011087"/>
    </source>
</evidence>
<dbReference type="AlphaFoldDB" id="L1ILQ3"/>
<dbReference type="GeneID" id="17293943"/>
<dbReference type="OrthoDB" id="429991at2759"/>
<dbReference type="Pfam" id="PF07004">
    <property type="entry name" value="SHIPPO-rpt"/>
    <property type="match status" value="6"/>
</dbReference>
<feature type="region of interest" description="Disordered" evidence="1">
    <location>
        <begin position="52"/>
        <end position="96"/>
    </location>
</feature>
<dbReference type="Proteomes" id="UP000011087">
    <property type="component" value="Unassembled WGS sequence"/>
</dbReference>
<dbReference type="EnsemblProtists" id="EKX37186">
    <property type="protein sequence ID" value="EKX37186"/>
    <property type="gene ID" value="GUITHDRAFT_116600"/>
</dbReference>
<reference evidence="4" key="2">
    <citation type="submission" date="2012-11" db="EMBL/GenBank/DDBJ databases">
        <authorList>
            <person name="Kuo A."/>
            <person name="Curtis B.A."/>
            <person name="Tanifuji G."/>
            <person name="Burki F."/>
            <person name="Gruber A."/>
            <person name="Irimia M."/>
            <person name="Maruyama S."/>
            <person name="Arias M.C."/>
            <person name="Ball S.G."/>
            <person name="Gile G.H."/>
            <person name="Hirakawa Y."/>
            <person name="Hopkins J.F."/>
            <person name="Rensing S.A."/>
            <person name="Schmutz J."/>
            <person name="Symeonidi A."/>
            <person name="Elias M."/>
            <person name="Eveleigh R.J."/>
            <person name="Herman E.K."/>
            <person name="Klute M.J."/>
            <person name="Nakayama T."/>
            <person name="Obornik M."/>
            <person name="Reyes-Prieto A."/>
            <person name="Armbrust E.V."/>
            <person name="Aves S.J."/>
            <person name="Beiko R.G."/>
            <person name="Coutinho P."/>
            <person name="Dacks J.B."/>
            <person name="Durnford D.G."/>
            <person name="Fast N.M."/>
            <person name="Green B.R."/>
            <person name="Grisdale C."/>
            <person name="Hempe F."/>
            <person name="Henrissat B."/>
            <person name="Hoppner M.P."/>
            <person name="Ishida K.-I."/>
            <person name="Kim E."/>
            <person name="Koreny L."/>
            <person name="Kroth P.G."/>
            <person name="Liu Y."/>
            <person name="Malik S.-B."/>
            <person name="Maier U.G."/>
            <person name="McRose D."/>
            <person name="Mock T."/>
            <person name="Neilson J.A."/>
            <person name="Onodera N.T."/>
            <person name="Poole A.M."/>
            <person name="Pritham E.J."/>
            <person name="Richards T.A."/>
            <person name="Rocap G."/>
            <person name="Roy S.W."/>
            <person name="Sarai C."/>
            <person name="Schaack S."/>
            <person name="Shirato S."/>
            <person name="Slamovits C.H."/>
            <person name="Spencer D.F."/>
            <person name="Suzuki S."/>
            <person name="Worden A.Z."/>
            <person name="Zauner S."/>
            <person name="Barry K."/>
            <person name="Bell C."/>
            <person name="Bharti A.K."/>
            <person name="Crow J.A."/>
            <person name="Grimwood J."/>
            <person name="Kramer R."/>
            <person name="Lindquist E."/>
            <person name="Lucas S."/>
            <person name="Salamov A."/>
            <person name="McFadden G.I."/>
            <person name="Lane C.E."/>
            <person name="Keeling P.J."/>
            <person name="Gray M.W."/>
            <person name="Grigoriev I.V."/>
            <person name="Archibald J.M."/>
        </authorList>
    </citation>
    <scope>NUCLEOTIDE SEQUENCE</scope>
    <source>
        <strain evidence="4">CCMP2712</strain>
    </source>
</reference>
<sequence>MLVGRGSTTLRSTRSSFRDDSIVCFLQAPKVGSYSHWSSSVGKTIGAKLNELRIPDTPGPGAYSPNSADKPSAPRYTLSPRHETSNHKGYIPGPGAYTPWNPSHKARAVGFGQRLSYSGDKPRSPGPAAYNVDLSLVSNSGKTVSTNGGKRGAPSYSFGIRHSLGSAYGHVPNTPGPGAYSPTPKAARLLGESVAYSMKSRSPERIRTFAPGPGAYNIDYGCTRRGVFTSPKHSIHGKLKSIDSSNHSTPGPGYYEAPQQFFSNPLP</sequence>
<dbReference type="PaxDb" id="55529-EKX37186"/>
<dbReference type="InterPro" id="IPR051291">
    <property type="entry name" value="CIMAP"/>
</dbReference>
<dbReference type="RefSeq" id="XP_005824166.1">
    <property type="nucleotide sequence ID" value="XM_005824109.1"/>
</dbReference>
<evidence type="ECO:0000256" key="1">
    <source>
        <dbReference type="SAM" id="MobiDB-lite"/>
    </source>
</evidence>
<reference evidence="2 4" key="1">
    <citation type="journal article" date="2012" name="Nature">
        <title>Algal genomes reveal evolutionary mosaicism and the fate of nucleomorphs.</title>
        <authorList>
            <consortium name="DOE Joint Genome Institute"/>
            <person name="Curtis B.A."/>
            <person name="Tanifuji G."/>
            <person name="Burki F."/>
            <person name="Gruber A."/>
            <person name="Irimia M."/>
            <person name="Maruyama S."/>
            <person name="Arias M.C."/>
            <person name="Ball S.G."/>
            <person name="Gile G.H."/>
            <person name="Hirakawa Y."/>
            <person name="Hopkins J.F."/>
            <person name="Kuo A."/>
            <person name="Rensing S.A."/>
            <person name="Schmutz J."/>
            <person name="Symeonidi A."/>
            <person name="Elias M."/>
            <person name="Eveleigh R.J."/>
            <person name="Herman E.K."/>
            <person name="Klute M.J."/>
            <person name="Nakayama T."/>
            <person name="Obornik M."/>
            <person name="Reyes-Prieto A."/>
            <person name="Armbrust E.V."/>
            <person name="Aves S.J."/>
            <person name="Beiko R.G."/>
            <person name="Coutinho P."/>
            <person name="Dacks J.B."/>
            <person name="Durnford D.G."/>
            <person name="Fast N.M."/>
            <person name="Green B.R."/>
            <person name="Grisdale C.J."/>
            <person name="Hempel F."/>
            <person name="Henrissat B."/>
            <person name="Hoppner M.P."/>
            <person name="Ishida K."/>
            <person name="Kim E."/>
            <person name="Koreny L."/>
            <person name="Kroth P.G."/>
            <person name="Liu Y."/>
            <person name="Malik S.B."/>
            <person name="Maier U.G."/>
            <person name="McRose D."/>
            <person name="Mock T."/>
            <person name="Neilson J.A."/>
            <person name="Onodera N.T."/>
            <person name="Poole A.M."/>
            <person name="Pritham E.J."/>
            <person name="Richards T.A."/>
            <person name="Rocap G."/>
            <person name="Roy S.W."/>
            <person name="Sarai C."/>
            <person name="Schaack S."/>
            <person name="Shirato S."/>
            <person name="Slamovits C.H."/>
            <person name="Spencer D.F."/>
            <person name="Suzuki S."/>
            <person name="Worden A.Z."/>
            <person name="Zauner S."/>
            <person name="Barry K."/>
            <person name="Bell C."/>
            <person name="Bharti A.K."/>
            <person name="Crow J.A."/>
            <person name="Grimwood J."/>
            <person name="Kramer R."/>
            <person name="Lindquist E."/>
            <person name="Lucas S."/>
            <person name="Salamov A."/>
            <person name="McFadden G.I."/>
            <person name="Lane C.E."/>
            <person name="Keeling P.J."/>
            <person name="Gray M.W."/>
            <person name="Grigoriev I.V."/>
            <person name="Archibald J.M."/>
        </authorList>
    </citation>
    <scope>NUCLEOTIDE SEQUENCE</scope>
    <source>
        <strain evidence="2 4">CCMP2712</strain>
    </source>
</reference>
<proteinExistence type="predicted"/>
<dbReference type="HOGENOM" id="CLU_1043731_0_0_1"/>
<gene>
    <name evidence="2" type="ORF">GUITHDRAFT_116600</name>
</gene>
<dbReference type="PANTHER" id="PTHR21580">
    <property type="entry name" value="SHIPPO-1-RELATED"/>
    <property type="match status" value="1"/>
</dbReference>